<evidence type="ECO:0000313" key="4">
    <source>
        <dbReference type="Proteomes" id="UP000248724"/>
    </source>
</evidence>
<dbReference type="EMBL" id="QHBU01000059">
    <property type="protein sequence ID" value="PZR82746.1"/>
    <property type="molecule type" value="Genomic_DNA"/>
</dbReference>
<comment type="caution">
    <text evidence="3">The sequence shown here is derived from an EMBL/GenBank/DDBJ whole genome shotgun (WGS) entry which is preliminary data.</text>
</comment>
<gene>
    <name evidence="3" type="ORF">DLM65_03270</name>
    <name evidence="2" type="ORF">JF886_14375</name>
</gene>
<reference evidence="2 5" key="3">
    <citation type="submission" date="2020-10" db="EMBL/GenBank/DDBJ databases">
        <title>Ca. Dormibacterota MAGs.</title>
        <authorList>
            <person name="Montgomery K."/>
        </authorList>
    </citation>
    <scope>NUCLEOTIDE SEQUENCE [LARGE SCALE GENOMIC DNA]</scope>
    <source>
        <strain evidence="2">SC8812_S17_18</strain>
    </source>
</reference>
<name>A0A2W5ZIW4_9BACT</name>
<accession>A0A934N6L3</accession>
<dbReference type="InterPro" id="IPR032710">
    <property type="entry name" value="NTF2-like_dom_sf"/>
</dbReference>
<accession>A0A2W5ZIW4</accession>
<evidence type="ECO:0000313" key="3">
    <source>
        <dbReference type="EMBL" id="PZR82746.1"/>
    </source>
</evidence>
<evidence type="ECO:0000259" key="1">
    <source>
        <dbReference type="Pfam" id="PF12680"/>
    </source>
</evidence>
<protein>
    <submittedName>
        <fullName evidence="3">DUF4440 domain-containing protein</fullName>
    </submittedName>
    <submittedName>
        <fullName evidence="2">Nuclear transport factor 2 family protein</fullName>
    </submittedName>
</protein>
<evidence type="ECO:0000313" key="5">
    <source>
        <dbReference type="Proteomes" id="UP000606991"/>
    </source>
</evidence>
<evidence type="ECO:0000313" key="2">
    <source>
        <dbReference type="EMBL" id="MBJ7596013.1"/>
    </source>
</evidence>
<proteinExistence type="predicted"/>
<dbReference type="Proteomes" id="UP000606991">
    <property type="component" value="Unassembled WGS sequence"/>
</dbReference>
<dbReference type="InterPro" id="IPR037401">
    <property type="entry name" value="SnoaL-like"/>
</dbReference>
<dbReference type="Proteomes" id="UP000248724">
    <property type="component" value="Unassembled WGS sequence"/>
</dbReference>
<feature type="domain" description="SnoaL-like" evidence="1">
    <location>
        <begin position="13"/>
        <end position="117"/>
    </location>
</feature>
<dbReference type="AlphaFoldDB" id="A0A2W5ZIW4"/>
<dbReference type="RefSeq" id="WP_337313653.1">
    <property type="nucleotide sequence ID" value="NZ_JAEKNS010000145.1"/>
</dbReference>
<organism evidence="3 4">
    <name type="scientific">Candidatus Aeolococcus gillhamiae</name>
    <dbReference type="NCBI Taxonomy" id="3127015"/>
    <lineage>
        <taxon>Bacteria</taxon>
        <taxon>Bacillati</taxon>
        <taxon>Candidatus Dormiibacterota</taxon>
        <taxon>Candidatus Dormibacteria</taxon>
        <taxon>Candidatus Aeolococcales</taxon>
        <taxon>Candidatus Aeolococcaceae</taxon>
        <taxon>Candidatus Aeolococcus</taxon>
    </lineage>
</organism>
<reference evidence="3" key="2">
    <citation type="submission" date="2018-05" db="EMBL/GenBank/DDBJ databases">
        <authorList>
            <person name="Ferrari B."/>
        </authorList>
    </citation>
    <scope>NUCLEOTIDE SEQUENCE</scope>
    <source>
        <strain evidence="3">RRmetagenome_bin12</strain>
    </source>
</reference>
<dbReference type="Gene3D" id="3.10.450.50">
    <property type="match status" value="1"/>
</dbReference>
<dbReference type="SUPFAM" id="SSF54427">
    <property type="entry name" value="NTF2-like"/>
    <property type="match status" value="1"/>
</dbReference>
<dbReference type="EMBL" id="JAEKNS010000145">
    <property type="protein sequence ID" value="MBJ7596013.1"/>
    <property type="molecule type" value="Genomic_DNA"/>
</dbReference>
<dbReference type="PANTHER" id="PTHR41252:SF1">
    <property type="entry name" value="BLR2505 PROTEIN"/>
    <property type="match status" value="1"/>
</dbReference>
<reference evidence="3 4" key="1">
    <citation type="journal article" date="2017" name="Nature">
        <title>Atmospheric trace gases support primary production in Antarctic desert surface soil.</title>
        <authorList>
            <person name="Ji M."/>
            <person name="Greening C."/>
            <person name="Vanwonterghem I."/>
            <person name="Carere C.R."/>
            <person name="Bay S.K."/>
            <person name="Steen J.A."/>
            <person name="Montgomery K."/>
            <person name="Lines T."/>
            <person name="Beardall J."/>
            <person name="van Dorst J."/>
            <person name="Snape I."/>
            <person name="Stott M.B."/>
            <person name="Hugenholtz P."/>
            <person name="Ferrari B.C."/>
        </authorList>
    </citation>
    <scope>NUCLEOTIDE SEQUENCE [LARGE SCALE GENOMIC DNA]</scope>
    <source>
        <strain evidence="3">RRmetagenome_bin12</strain>
    </source>
</reference>
<dbReference type="PANTHER" id="PTHR41252">
    <property type="entry name" value="BLR2505 PROTEIN"/>
    <property type="match status" value="1"/>
</dbReference>
<sequence>MPDTATANAEALRRGYEAFQTGNLDMLRDELFDKDIVWHNQGKNPLAGDHRGPEAVIATFVKQFELTNGTFKVELHDILASDDHAVALARASGERNGKSLDQPYAHVCHFRDGKLTEAWILNLDQYESDAFLS</sequence>
<dbReference type="Pfam" id="PF12680">
    <property type="entry name" value="SnoaL_2"/>
    <property type="match status" value="1"/>
</dbReference>